<organism evidence="2 3">
    <name type="scientific">Oryzomonas rubra</name>
    <dbReference type="NCBI Taxonomy" id="2509454"/>
    <lineage>
        <taxon>Bacteria</taxon>
        <taxon>Pseudomonadati</taxon>
        <taxon>Thermodesulfobacteriota</taxon>
        <taxon>Desulfuromonadia</taxon>
        <taxon>Geobacterales</taxon>
        <taxon>Geobacteraceae</taxon>
        <taxon>Oryzomonas</taxon>
    </lineage>
</organism>
<dbReference type="InterPro" id="IPR045584">
    <property type="entry name" value="Pilin-like"/>
</dbReference>
<evidence type="ECO:0000256" key="1">
    <source>
        <dbReference type="SAM" id="Phobius"/>
    </source>
</evidence>
<name>A0A5A9X608_9BACT</name>
<protein>
    <submittedName>
        <fullName evidence="2">Type II secretion system protein</fullName>
    </submittedName>
</protein>
<keyword evidence="1" id="KW-0472">Membrane</keyword>
<comment type="caution">
    <text evidence="2">The sequence shown here is derived from an EMBL/GenBank/DDBJ whole genome shotgun (WGS) entry which is preliminary data.</text>
</comment>
<dbReference type="AlphaFoldDB" id="A0A5A9X608"/>
<dbReference type="SUPFAM" id="SSF54523">
    <property type="entry name" value="Pili subunits"/>
    <property type="match status" value="1"/>
</dbReference>
<proteinExistence type="predicted"/>
<feature type="transmembrane region" description="Helical" evidence="1">
    <location>
        <begin position="21"/>
        <end position="43"/>
    </location>
</feature>
<dbReference type="Gene3D" id="3.30.700.10">
    <property type="entry name" value="Glycoprotein, Type 4 Pilin"/>
    <property type="match status" value="1"/>
</dbReference>
<dbReference type="Proteomes" id="UP000324298">
    <property type="component" value="Unassembled WGS sequence"/>
</dbReference>
<reference evidence="2 3" key="1">
    <citation type="submission" date="2019-04" db="EMBL/GenBank/DDBJ databases">
        <title>Geobacter ruber sp. nov., ferric-reducing bacteria isolated from paddy soil.</title>
        <authorList>
            <person name="Xu Z."/>
            <person name="Masuda Y."/>
            <person name="Itoh H."/>
            <person name="Senoo K."/>
        </authorList>
    </citation>
    <scope>NUCLEOTIDE SEQUENCE [LARGE SCALE GENOMIC DNA]</scope>
    <source>
        <strain evidence="2 3">Red88</strain>
    </source>
</reference>
<gene>
    <name evidence="2" type="ORF">ET418_16975</name>
</gene>
<evidence type="ECO:0000313" key="2">
    <source>
        <dbReference type="EMBL" id="KAA0888093.1"/>
    </source>
</evidence>
<dbReference type="InterPro" id="IPR012902">
    <property type="entry name" value="N_methyl_site"/>
</dbReference>
<keyword evidence="1" id="KW-1133">Transmembrane helix</keyword>
<dbReference type="EMBL" id="SRSD01000012">
    <property type="protein sequence ID" value="KAA0888093.1"/>
    <property type="molecule type" value="Genomic_DNA"/>
</dbReference>
<accession>A0A5A9X608</accession>
<dbReference type="NCBIfam" id="TIGR02532">
    <property type="entry name" value="IV_pilin_GFxxxE"/>
    <property type="match status" value="1"/>
</dbReference>
<keyword evidence="3" id="KW-1185">Reference proteome</keyword>
<dbReference type="Pfam" id="PF07963">
    <property type="entry name" value="N_methyl"/>
    <property type="match status" value="1"/>
</dbReference>
<sequence>MEGITMKTKVFKKGNNKGFTLVELLISLVVIALIIGLLVAFFGNPLSKSNSDSAAISVMDDMRQFCQAEAQYYDKKGTGITALSNFVSAGLFPKTGAVPTPNAHAVSVAGTAYTLDTTTFADITGKVQSTAVLTNVPDAVCKSFNRQFGSNSVNPIGDAIAAGFSASQDPQCFATGTADTNTIVKFLDKP</sequence>
<evidence type="ECO:0000313" key="3">
    <source>
        <dbReference type="Proteomes" id="UP000324298"/>
    </source>
</evidence>
<dbReference type="PROSITE" id="PS00409">
    <property type="entry name" value="PROKAR_NTER_METHYL"/>
    <property type="match status" value="1"/>
</dbReference>
<keyword evidence="1" id="KW-0812">Transmembrane</keyword>